<dbReference type="InterPro" id="IPR041373">
    <property type="entry name" value="RT_RNaseH"/>
</dbReference>
<dbReference type="GO" id="GO:0004519">
    <property type="term" value="F:endonuclease activity"/>
    <property type="evidence" value="ECO:0007669"/>
    <property type="project" value="UniProtKB-KW"/>
</dbReference>
<dbReference type="AlphaFoldDB" id="A0AAE1CP36"/>
<dbReference type="FunFam" id="3.10.20.370:FF:000001">
    <property type="entry name" value="Retrovirus-related Pol polyprotein from transposon 17.6-like protein"/>
    <property type="match status" value="1"/>
</dbReference>
<dbReference type="Pfam" id="PF17917">
    <property type="entry name" value="RT_RNaseH"/>
    <property type="match status" value="1"/>
</dbReference>
<dbReference type="Proteomes" id="UP001283361">
    <property type="component" value="Unassembled WGS sequence"/>
</dbReference>
<proteinExistence type="predicted"/>
<name>A0AAE1CP36_9GAST</name>
<dbReference type="InterPro" id="IPR041588">
    <property type="entry name" value="Integrase_H2C2"/>
</dbReference>
<dbReference type="Gene3D" id="3.10.20.370">
    <property type="match status" value="1"/>
</dbReference>
<protein>
    <recommendedName>
        <fullName evidence="7">Integrase catalytic domain-containing protein</fullName>
    </recommendedName>
</protein>
<evidence type="ECO:0000256" key="6">
    <source>
        <dbReference type="ARBA" id="ARBA00022918"/>
    </source>
</evidence>
<evidence type="ECO:0000256" key="5">
    <source>
        <dbReference type="ARBA" id="ARBA00022801"/>
    </source>
</evidence>
<evidence type="ECO:0000256" key="4">
    <source>
        <dbReference type="ARBA" id="ARBA00022759"/>
    </source>
</evidence>
<dbReference type="SUPFAM" id="SSF56672">
    <property type="entry name" value="DNA/RNA polymerases"/>
    <property type="match status" value="1"/>
</dbReference>
<organism evidence="8 9">
    <name type="scientific">Elysia crispata</name>
    <name type="common">lettuce slug</name>
    <dbReference type="NCBI Taxonomy" id="231223"/>
    <lineage>
        <taxon>Eukaryota</taxon>
        <taxon>Metazoa</taxon>
        <taxon>Spiralia</taxon>
        <taxon>Lophotrochozoa</taxon>
        <taxon>Mollusca</taxon>
        <taxon>Gastropoda</taxon>
        <taxon>Heterobranchia</taxon>
        <taxon>Euthyneura</taxon>
        <taxon>Panpulmonata</taxon>
        <taxon>Sacoglossa</taxon>
        <taxon>Placobranchoidea</taxon>
        <taxon>Plakobranchidae</taxon>
        <taxon>Elysia</taxon>
    </lineage>
</organism>
<dbReference type="GO" id="GO:0016787">
    <property type="term" value="F:hydrolase activity"/>
    <property type="evidence" value="ECO:0007669"/>
    <property type="project" value="UniProtKB-KW"/>
</dbReference>
<dbReference type="InterPro" id="IPR043502">
    <property type="entry name" value="DNA/RNA_pol_sf"/>
</dbReference>
<accession>A0AAE1CP36</accession>
<dbReference type="InterPro" id="IPR050951">
    <property type="entry name" value="Retrovirus_Pol_polyprotein"/>
</dbReference>
<dbReference type="Gene3D" id="3.30.420.10">
    <property type="entry name" value="Ribonuclease H-like superfamily/Ribonuclease H"/>
    <property type="match status" value="1"/>
</dbReference>
<evidence type="ECO:0000259" key="7">
    <source>
        <dbReference type="PROSITE" id="PS50994"/>
    </source>
</evidence>
<dbReference type="PANTHER" id="PTHR37984:SF5">
    <property type="entry name" value="PROTEIN NYNRIN-LIKE"/>
    <property type="match status" value="1"/>
</dbReference>
<dbReference type="FunFam" id="1.10.340.70:FF:000003">
    <property type="entry name" value="Protein CBG25708"/>
    <property type="match status" value="1"/>
</dbReference>
<sequence>MLITAPTLAIYNPEKPMVVNSDASSYGLGGVLMQQHNDGSWRPIAYCSRTLTPAERRYAQIEKECLAAVWSCERFDRYLVGLPSFAIETDHKPLVPLINTRPLTNTPIRCQRMLMRLALFNANAVYTSGKNLHVADTLSRQPLRTTTDSATTLQNDITAHVNFISSSWPASDEFLERIKDETAKDERLSIALNYTANGWPDYKEDCQLGARHLYQARSELSISDGLLLKGDRIIIPATLQKEVLGRIHQGHFGITKCRERAASSVWWPGISKDISDLIGKCCVCQEKQSTHEPLLPSPLPQRPFQQMAADLCKHNGRHYLVVVDYYSRYLDICFLSKTTSQAVIGHLKKIFARHGVPETLVSDNGQQFSSSEFKAFSDFWNFQHVPTSPHFPQANGAAEHAVRTAKHILNQDDVFLELLVYRTSPIVELKASPAELAYGRKLRTTLPAPQNPSYQSWWTNHPSIPATVNKSTTIIMVRDIFQTCLLVTLSSLNSTDTKLPPPQLLFLHQPSPYLPTPQQSFLPILPSVHLMALQHQQLPLSPLPLLPIVLVQQPSPAEVVRLKFLCDSNKGIKYMAFDQVAIV</sequence>
<comment type="caution">
    <text evidence="8">The sequence shown here is derived from an EMBL/GenBank/DDBJ whole genome shotgun (WGS) entry which is preliminary data.</text>
</comment>
<keyword evidence="3" id="KW-0540">Nuclease</keyword>
<dbReference type="Gene3D" id="1.10.340.70">
    <property type="match status" value="1"/>
</dbReference>
<dbReference type="PROSITE" id="PS50994">
    <property type="entry name" value="INTEGRASE"/>
    <property type="match status" value="1"/>
</dbReference>
<dbReference type="CDD" id="cd09274">
    <property type="entry name" value="RNase_HI_RT_Ty3"/>
    <property type="match status" value="1"/>
</dbReference>
<feature type="domain" description="Integrase catalytic" evidence="7">
    <location>
        <begin position="299"/>
        <end position="457"/>
    </location>
</feature>
<dbReference type="GO" id="GO:0003676">
    <property type="term" value="F:nucleic acid binding"/>
    <property type="evidence" value="ECO:0007669"/>
    <property type="project" value="InterPro"/>
</dbReference>
<evidence type="ECO:0000256" key="3">
    <source>
        <dbReference type="ARBA" id="ARBA00022722"/>
    </source>
</evidence>
<dbReference type="SUPFAM" id="SSF53098">
    <property type="entry name" value="Ribonuclease H-like"/>
    <property type="match status" value="1"/>
</dbReference>
<keyword evidence="2" id="KW-0548">Nucleotidyltransferase</keyword>
<gene>
    <name evidence="8" type="ORF">RRG08_043036</name>
</gene>
<keyword evidence="5" id="KW-0378">Hydrolase</keyword>
<dbReference type="InterPro" id="IPR012337">
    <property type="entry name" value="RNaseH-like_sf"/>
</dbReference>
<dbReference type="FunFam" id="3.30.420.10:FF:000063">
    <property type="entry name" value="Retrovirus-related Pol polyprotein from transposon 297-like Protein"/>
    <property type="match status" value="1"/>
</dbReference>
<keyword evidence="9" id="KW-1185">Reference proteome</keyword>
<keyword evidence="4" id="KW-0255">Endonuclease</keyword>
<evidence type="ECO:0000313" key="8">
    <source>
        <dbReference type="EMBL" id="KAK3725619.1"/>
    </source>
</evidence>
<evidence type="ECO:0000313" key="9">
    <source>
        <dbReference type="Proteomes" id="UP001283361"/>
    </source>
</evidence>
<keyword evidence="6" id="KW-0695">RNA-directed DNA polymerase</keyword>
<dbReference type="Pfam" id="PF00665">
    <property type="entry name" value="rve"/>
    <property type="match status" value="1"/>
</dbReference>
<dbReference type="InterPro" id="IPR001584">
    <property type="entry name" value="Integrase_cat-core"/>
</dbReference>
<evidence type="ECO:0000256" key="2">
    <source>
        <dbReference type="ARBA" id="ARBA00022695"/>
    </source>
</evidence>
<evidence type="ECO:0000256" key="1">
    <source>
        <dbReference type="ARBA" id="ARBA00022679"/>
    </source>
</evidence>
<keyword evidence="1" id="KW-0808">Transferase</keyword>
<dbReference type="GO" id="GO:0003964">
    <property type="term" value="F:RNA-directed DNA polymerase activity"/>
    <property type="evidence" value="ECO:0007669"/>
    <property type="project" value="UniProtKB-KW"/>
</dbReference>
<reference evidence="8" key="1">
    <citation type="journal article" date="2023" name="G3 (Bethesda)">
        <title>A reference genome for the long-term kleptoplast-retaining sea slug Elysia crispata morphotype clarki.</title>
        <authorList>
            <person name="Eastman K.E."/>
            <person name="Pendleton A.L."/>
            <person name="Shaikh M.A."/>
            <person name="Suttiyut T."/>
            <person name="Ogas R."/>
            <person name="Tomko P."/>
            <person name="Gavelis G."/>
            <person name="Widhalm J.R."/>
            <person name="Wisecaver J.H."/>
        </authorList>
    </citation>
    <scope>NUCLEOTIDE SEQUENCE</scope>
    <source>
        <strain evidence="8">ECLA1</strain>
    </source>
</reference>
<dbReference type="PANTHER" id="PTHR37984">
    <property type="entry name" value="PROTEIN CBG26694"/>
    <property type="match status" value="1"/>
</dbReference>
<dbReference type="Pfam" id="PF17921">
    <property type="entry name" value="Integrase_H2C2"/>
    <property type="match status" value="1"/>
</dbReference>
<dbReference type="InterPro" id="IPR036397">
    <property type="entry name" value="RNaseH_sf"/>
</dbReference>
<dbReference type="GO" id="GO:0015074">
    <property type="term" value="P:DNA integration"/>
    <property type="evidence" value="ECO:0007669"/>
    <property type="project" value="InterPro"/>
</dbReference>
<dbReference type="EMBL" id="JAWDGP010007329">
    <property type="protein sequence ID" value="KAK3725619.1"/>
    <property type="molecule type" value="Genomic_DNA"/>
</dbReference>